<dbReference type="Proteomes" id="UP001501321">
    <property type="component" value="Unassembled WGS sequence"/>
</dbReference>
<feature type="domain" description="PhnA protein N-terminal proteobacterial" evidence="1">
    <location>
        <begin position="5"/>
        <end position="51"/>
    </location>
</feature>
<dbReference type="RefSeq" id="WP_345008931.1">
    <property type="nucleotide sequence ID" value="NZ_BAABFC010000001.1"/>
</dbReference>
<dbReference type="PANTHER" id="PTHR30305">
    <property type="entry name" value="PROTEIN YJDM-RELATED"/>
    <property type="match status" value="1"/>
</dbReference>
<dbReference type="PANTHER" id="PTHR30305:SF3">
    <property type="entry name" value="PROTEIN YJDM"/>
    <property type="match status" value="1"/>
</dbReference>
<protein>
    <submittedName>
        <fullName evidence="2">Alkylphosphonate utilization protein</fullName>
    </submittedName>
</protein>
<keyword evidence="3" id="KW-1185">Reference proteome</keyword>
<evidence type="ECO:0000259" key="1">
    <source>
        <dbReference type="SMART" id="SM00782"/>
    </source>
</evidence>
<accession>A0ABP8PU19</accession>
<dbReference type="InterPro" id="IPR013988">
    <property type="entry name" value="YjdM_C"/>
</dbReference>
<gene>
    <name evidence="2" type="ORF">GCM10023095_00780</name>
</gene>
<dbReference type="EMBL" id="BAABFC010000001">
    <property type="protein sequence ID" value="GAA4492387.1"/>
    <property type="molecule type" value="Genomic_DNA"/>
</dbReference>
<name>A0ABP8PU19_9GAMM</name>
<evidence type="ECO:0000313" key="3">
    <source>
        <dbReference type="Proteomes" id="UP001501321"/>
    </source>
</evidence>
<proteinExistence type="predicted"/>
<comment type="caution">
    <text evidence="2">The sequence shown here is derived from an EMBL/GenBank/DDBJ whole genome shotgun (WGS) entry which is preliminary data.</text>
</comment>
<dbReference type="SUPFAM" id="SSF82057">
    <property type="entry name" value="Prokaryotic SH3-related domain"/>
    <property type="match status" value="1"/>
</dbReference>
<dbReference type="Pfam" id="PF03831">
    <property type="entry name" value="YjdM"/>
    <property type="match status" value="1"/>
</dbReference>
<dbReference type="SMART" id="SM00782">
    <property type="entry name" value="PhnA_Zn_Ribbon"/>
    <property type="match status" value="1"/>
</dbReference>
<sequence>MTISQLMERSGGRCELCAADHDLQSLLVPASSTEDADHSVLLCSHCQANLQQADVSQAAHWRCLNDSMWSQVPAVQVMAYRQLKHLVAQGELWAQDLLDMLYLDEATQAWADAGLPQTDEDDTSPTLDSNGARLQEGDAVTLIKDLEVKGAGFTAKRGTLVKGIRLTSNPLHIEGKINGVQIVLVAAYLKKA</sequence>
<reference evidence="3" key="1">
    <citation type="journal article" date="2019" name="Int. J. Syst. Evol. Microbiol.">
        <title>The Global Catalogue of Microorganisms (GCM) 10K type strain sequencing project: providing services to taxonomists for standard genome sequencing and annotation.</title>
        <authorList>
            <consortium name="The Broad Institute Genomics Platform"/>
            <consortium name="The Broad Institute Genome Sequencing Center for Infectious Disease"/>
            <person name="Wu L."/>
            <person name="Ma J."/>
        </authorList>
    </citation>
    <scope>NUCLEOTIDE SEQUENCE [LARGE SCALE GENOMIC DNA]</scope>
    <source>
        <strain evidence="3">JCM 32226</strain>
    </source>
</reference>
<organism evidence="2 3">
    <name type="scientific">Pseudaeromonas paramecii</name>
    <dbReference type="NCBI Taxonomy" id="2138166"/>
    <lineage>
        <taxon>Bacteria</taxon>
        <taxon>Pseudomonadati</taxon>
        <taxon>Pseudomonadota</taxon>
        <taxon>Gammaproteobacteria</taxon>
        <taxon>Aeromonadales</taxon>
        <taxon>Aeromonadaceae</taxon>
        <taxon>Pseudaeromonas</taxon>
    </lineage>
</organism>
<dbReference type="Gene3D" id="2.30.30.40">
    <property type="entry name" value="SH3 Domains"/>
    <property type="match status" value="1"/>
</dbReference>
<dbReference type="InterPro" id="IPR013991">
    <property type="entry name" value="PhnaA_N_proteobac"/>
</dbReference>
<evidence type="ECO:0000313" key="2">
    <source>
        <dbReference type="EMBL" id="GAA4492387.1"/>
    </source>
</evidence>